<evidence type="ECO:0000256" key="1">
    <source>
        <dbReference type="ARBA" id="ARBA00022630"/>
    </source>
</evidence>
<evidence type="ECO:0000256" key="3">
    <source>
        <dbReference type="ARBA" id="ARBA00023002"/>
    </source>
</evidence>
<dbReference type="InterPro" id="IPR036318">
    <property type="entry name" value="FAD-bd_PCMH-like_sf"/>
</dbReference>
<dbReference type="Gene3D" id="3.30.465.10">
    <property type="match status" value="1"/>
</dbReference>
<dbReference type="Pfam" id="PF03450">
    <property type="entry name" value="CO_deh_flav_C"/>
    <property type="match status" value="1"/>
</dbReference>
<dbReference type="GO" id="GO:0016491">
    <property type="term" value="F:oxidoreductase activity"/>
    <property type="evidence" value="ECO:0007669"/>
    <property type="project" value="UniProtKB-KW"/>
</dbReference>
<dbReference type="EMBL" id="FMZE01000001">
    <property type="protein sequence ID" value="SDC31942.1"/>
    <property type="molecule type" value="Genomic_DNA"/>
</dbReference>
<dbReference type="InterPro" id="IPR005107">
    <property type="entry name" value="CO_DH_flav_C"/>
</dbReference>
<name>A0A222VQ12_9PSEU</name>
<reference evidence="4 5" key="1">
    <citation type="submission" date="2016-10" db="EMBL/GenBank/DDBJ databases">
        <authorList>
            <person name="de Groot N.N."/>
        </authorList>
    </citation>
    <scope>NUCLEOTIDE SEQUENCE [LARGE SCALE GENOMIC DNA]</scope>
    <source>
        <strain evidence="4 5">CGMCC 4.5506</strain>
    </source>
</reference>
<dbReference type="PROSITE" id="PS51387">
    <property type="entry name" value="FAD_PCMH"/>
    <property type="match status" value="1"/>
</dbReference>
<dbReference type="InterPro" id="IPR051312">
    <property type="entry name" value="Diverse_Substr_Oxidored"/>
</dbReference>
<protein>
    <submittedName>
        <fullName evidence="4">CO or xanthine dehydrogenase, FAD-binding subunit</fullName>
    </submittedName>
</protein>
<dbReference type="PANTHER" id="PTHR42659:SF2">
    <property type="entry name" value="XANTHINE DEHYDROGENASE SUBUNIT C-RELATED"/>
    <property type="match status" value="1"/>
</dbReference>
<dbReference type="InterPro" id="IPR016169">
    <property type="entry name" value="FAD-bd_PCMH_sub2"/>
</dbReference>
<evidence type="ECO:0000256" key="2">
    <source>
        <dbReference type="ARBA" id="ARBA00022827"/>
    </source>
</evidence>
<evidence type="ECO:0000313" key="5">
    <source>
        <dbReference type="Proteomes" id="UP000199494"/>
    </source>
</evidence>
<dbReference type="STRING" id="530584.SAMN05421630_1011283"/>
<sequence length="265" mass="26944">MLVTAVHAPESISAATDLLHQGGSVLGGGTLVMAAVNAGEAPSAELISLHRLGLSGITTTEGGVRVGAATPLGDLLGEPRLEFLHPAVRGIGSPTLRNTATVGGNLFADGPYGDLAVCLLALGATVTVAGRSGTYDTTVTGLARTGAGAIVTSVRFDLPDPDTWRYHKAMRRKLNSASIVTVAAVIGRRAGVIADPRIALGGVAPSPVRATSAEAALAGRPLTPATVEAAGRAARADIAPADDAYASAWYRRRVLPVHLRRTLLG</sequence>
<dbReference type="AlphaFoldDB" id="A0A222VQ12"/>
<dbReference type="Proteomes" id="UP000199494">
    <property type="component" value="Unassembled WGS sequence"/>
</dbReference>
<dbReference type="SMART" id="SM01092">
    <property type="entry name" value="CO_deh_flav_C"/>
    <property type="match status" value="1"/>
</dbReference>
<accession>A0A222VQ12</accession>
<proteinExistence type="predicted"/>
<evidence type="ECO:0000313" key="4">
    <source>
        <dbReference type="EMBL" id="SDC31942.1"/>
    </source>
</evidence>
<dbReference type="KEGG" id="pmad:BAY61_14515"/>
<keyword evidence="2" id="KW-0274">FAD</keyword>
<dbReference type="InterPro" id="IPR002346">
    <property type="entry name" value="Mopterin_DH_FAD-bd"/>
</dbReference>
<dbReference type="OrthoDB" id="9814706at2"/>
<dbReference type="InterPro" id="IPR016166">
    <property type="entry name" value="FAD-bd_PCMH"/>
</dbReference>
<dbReference type="GO" id="GO:0071949">
    <property type="term" value="F:FAD binding"/>
    <property type="evidence" value="ECO:0007669"/>
    <property type="project" value="InterPro"/>
</dbReference>
<dbReference type="Gene3D" id="3.30.390.50">
    <property type="entry name" value="CO dehydrogenase flavoprotein, C-terminal domain"/>
    <property type="match status" value="1"/>
</dbReference>
<dbReference type="SUPFAM" id="SSF55447">
    <property type="entry name" value="CO dehydrogenase flavoprotein C-terminal domain-like"/>
    <property type="match status" value="1"/>
</dbReference>
<organism evidence="4 5">
    <name type="scientific">Prauserella marina</name>
    <dbReference type="NCBI Taxonomy" id="530584"/>
    <lineage>
        <taxon>Bacteria</taxon>
        <taxon>Bacillati</taxon>
        <taxon>Actinomycetota</taxon>
        <taxon>Actinomycetes</taxon>
        <taxon>Pseudonocardiales</taxon>
        <taxon>Pseudonocardiaceae</taxon>
        <taxon>Prauserella</taxon>
    </lineage>
</organism>
<dbReference type="Pfam" id="PF00941">
    <property type="entry name" value="FAD_binding_5"/>
    <property type="match status" value="1"/>
</dbReference>
<dbReference type="SUPFAM" id="SSF56176">
    <property type="entry name" value="FAD-binding/transporter-associated domain-like"/>
    <property type="match status" value="1"/>
</dbReference>
<keyword evidence="3" id="KW-0560">Oxidoreductase</keyword>
<dbReference type="RefSeq" id="WP_091798317.1">
    <property type="nucleotide sequence ID" value="NZ_CP016353.1"/>
</dbReference>
<keyword evidence="5" id="KW-1185">Reference proteome</keyword>
<dbReference type="PANTHER" id="PTHR42659">
    <property type="entry name" value="XANTHINE DEHYDROGENASE SUBUNIT C-RELATED"/>
    <property type="match status" value="1"/>
</dbReference>
<gene>
    <name evidence="4" type="ORF">SAMN05421630_1011283</name>
</gene>
<keyword evidence="1" id="KW-0285">Flavoprotein</keyword>
<dbReference type="InterPro" id="IPR036683">
    <property type="entry name" value="CO_DH_flav_C_dom_sf"/>
</dbReference>